<keyword evidence="1" id="KW-0472">Membrane</keyword>
<keyword evidence="1" id="KW-1133">Transmembrane helix</keyword>
<sequence length="55" mass="6420">MACIVRFWFPLRPLLGHFLVSTCFDTIVSIILSSIFRFFFRRNGMAFWEDTGAKG</sequence>
<dbReference type="Proteomes" id="UP000327118">
    <property type="component" value="Unassembled WGS sequence"/>
</dbReference>
<evidence type="ECO:0000313" key="3">
    <source>
        <dbReference type="Proteomes" id="UP000327118"/>
    </source>
</evidence>
<keyword evidence="3" id="KW-1185">Reference proteome</keyword>
<protein>
    <submittedName>
        <fullName evidence="2">Uncharacterized protein</fullName>
    </submittedName>
</protein>
<dbReference type="EMBL" id="ML739101">
    <property type="protein sequence ID" value="KAE8353332.1"/>
    <property type="molecule type" value="Genomic_DNA"/>
</dbReference>
<reference evidence="3" key="1">
    <citation type="submission" date="2019-04" db="EMBL/GenBank/DDBJ databases">
        <title>Friends and foes A comparative genomics studyof 23 Aspergillus species from section Flavi.</title>
        <authorList>
            <consortium name="DOE Joint Genome Institute"/>
            <person name="Kjaerbolling I."/>
            <person name="Vesth T."/>
            <person name="Frisvad J.C."/>
            <person name="Nybo J.L."/>
            <person name="Theobald S."/>
            <person name="Kildgaard S."/>
            <person name="Isbrandt T."/>
            <person name="Kuo A."/>
            <person name="Sato A."/>
            <person name="Lyhne E.K."/>
            <person name="Kogle M.E."/>
            <person name="Wiebenga A."/>
            <person name="Kun R.S."/>
            <person name="Lubbers R.J."/>
            <person name="Makela M.R."/>
            <person name="Barry K."/>
            <person name="Chovatia M."/>
            <person name="Clum A."/>
            <person name="Daum C."/>
            <person name="Haridas S."/>
            <person name="He G."/>
            <person name="LaButti K."/>
            <person name="Lipzen A."/>
            <person name="Mondo S."/>
            <person name="Riley R."/>
            <person name="Salamov A."/>
            <person name="Simmons B.A."/>
            <person name="Magnuson J.K."/>
            <person name="Henrissat B."/>
            <person name="Mortensen U.H."/>
            <person name="Larsen T.O."/>
            <person name="Devries R.P."/>
            <person name="Grigoriev I.V."/>
            <person name="Machida M."/>
            <person name="Baker S.E."/>
            <person name="Andersen M.R."/>
        </authorList>
    </citation>
    <scope>NUCLEOTIDE SEQUENCE [LARGE SCALE GENOMIC DNA]</scope>
    <source>
        <strain evidence="3">CBS 553.77</strain>
    </source>
</reference>
<dbReference type="AlphaFoldDB" id="A0A5N6Z6N3"/>
<feature type="transmembrane region" description="Helical" evidence="1">
    <location>
        <begin position="18"/>
        <end position="40"/>
    </location>
</feature>
<evidence type="ECO:0000256" key="1">
    <source>
        <dbReference type="SAM" id="Phobius"/>
    </source>
</evidence>
<proteinExistence type="predicted"/>
<name>A0A5N6Z6N3_9EURO</name>
<gene>
    <name evidence="2" type="ORF">BDV28DRAFT_133404</name>
</gene>
<evidence type="ECO:0000313" key="2">
    <source>
        <dbReference type="EMBL" id="KAE8353332.1"/>
    </source>
</evidence>
<accession>A0A5N6Z6N3</accession>
<keyword evidence="1" id="KW-0812">Transmembrane</keyword>
<organism evidence="2 3">
    <name type="scientific">Aspergillus coremiiformis</name>
    <dbReference type="NCBI Taxonomy" id="138285"/>
    <lineage>
        <taxon>Eukaryota</taxon>
        <taxon>Fungi</taxon>
        <taxon>Dikarya</taxon>
        <taxon>Ascomycota</taxon>
        <taxon>Pezizomycotina</taxon>
        <taxon>Eurotiomycetes</taxon>
        <taxon>Eurotiomycetidae</taxon>
        <taxon>Eurotiales</taxon>
        <taxon>Aspergillaceae</taxon>
        <taxon>Aspergillus</taxon>
        <taxon>Aspergillus subgen. Circumdati</taxon>
    </lineage>
</organism>